<dbReference type="EMBL" id="JAGKHQ010000003">
    <property type="protein sequence ID" value="KAG7521187.1"/>
    <property type="molecule type" value="Genomic_DNA"/>
</dbReference>
<keyword evidence="1" id="KW-1133">Transmembrane helix</keyword>
<sequence length="113" mass="13000">MPQGTVTTADVSLLHPYVYASLSGRLLPTLSSLFVLMAFRRRRYAMVCVLKCIRRSIFHLGRDVLRSATADKNQAEEMQHLTTLDFHIKASLQHLRLHLTVCQEKPVGFYFHE</sequence>
<name>A0AAV6SXF0_SOLSE</name>
<keyword evidence="1" id="KW-0812">Transmembrane</keyword>
<gene>
    <name evidence="2" type="ORF">JOB18_044287</name>
</gene>
<keyword evidence="1" id="KW-0472">Membrane</keyword>
<dbReference type="AlphaFoldDB" id="A0AAV6SXF0"/>
<protein>
    <submittedName>
        <fullName evidence="2">Uncharacterized protein</fullName>
    </submittedName>
</protein>
<dbReference type="Proteomes" id="UP000693946">
    <property type="component" value="Linkage Group LG11"/>
</dbReference>
<feature type="transmembrane region" description="Helical" evidence="1">
    <location>
        <begin position="17"/>
        <end position="39"/>
    </location>
</feature>
<proteinExistence type="predicted"/>
<accession>A0AAV6SXF0</accession>
<reference evidence="2 3" key="1">
    <citation type="journal article" date="2021" name="Sci. Rep.">
        <title>Chromosome anchoring in Senegalese sole (Solea senegalensis) reveals sex-associated markers and genome rearrangements in flatfish.</title>
        <authorList>
            <person name="Guerrero-Cozar I."/>
            <person name="Gomez-Garrido J."/>
            <person name="Berbel C."/>
            <person name="Martinez-Blanch J.F."/>
            <person name="Alioto T."/>
            <person name="Claros M.G."/>
            <person name="Gagnaire P.A."/>
            <person name="Manchado M."/>
        </authorList>
    </citation>
    <scope>NUCLEOTIDE SEQUENCE [LARGE SCALE GENOMIC DNA]</scope>
    <source>
        <strain evidence="2">Sse05_10M</strain>
    </source>
</reference>
<organism evidence="2 3">
    <name type="scientific">Solea senegalensis</name>
    <name type="common">Senegalese sole</name>
    <dbReference type="NCBI Taxonomy" id="28829"/>
    <lineage>
        <taxon>Eukaryota</taxon>
        <taxon>Metazoa</taxon>
        <taxon>Chordata</taxon>
        <taxon>Craniata</taxon>
        <taxon>Vertebrata</taxon>
        <taxon>Euteleostomi</taxon>
        <taxon>Actinopterygii</taxon>
        <taxon>Neopterygii</taxon>
        <taxon>Teleostei</taxon>
        <taxon>Neoteleostei</taxon>
        <taxon>Acanthomorphata</taxon>
        <taxon>Carangaria</taxon>
        <taxon>Pleuronectiformes</taxon>
        <taxon>Pleuronectoidei</taxon>
        <taxon>Soleidae</taxon>
        <taxon>Solea</taxon>
    </lineage>
</organism>
<evidence type="ECO:0000256" key="1">
    <source>
        <dbReference type="SAM" id="Phobius"/>
    </source>
</evidence>
<evidence type="ECO:0000313" key="3">
    <source>
        <dbReference type="Proteomes" id="UP000693946"/>
    </source>
</evidence>
<keyword evidence="3" id="KW-1185">Reference proteome</keyword>
<comment type="caution">
    <text evidence="2">The sequence shown here is derived from an EMBL/GenBank/DDBJ whole genome shotgun (WGS) entry which is preliminary data.</text>
</comment>
<evidence type="ECO:0000313" key="2">
    <source>
        <dbReference type="EMBL" id="KAG7521187.1"/>
    </source>
</evidence>